<dbReference type="InterPro" id="IPR007452">
    <property type="entry name" value="TamB_C"/>
</dbReference>
<comment type="caution">
    <text evidence="7">The sequence shown here is derived from an EMBL/GenBank/DDBJ whole genome shotgun (WGS) entry which is preliminary data.</text>
</comment>
<organism evidence="7 8">
    <name type="scientific">Massilia aerilata</name>
    <dbReference type="NCBI Taxonomy" id="453817"/>
    <lineage>
        <taxon>Bacteria</taxon>
        <taxon>Pseudomonadati</taxon>
        <taxon>Pseudomonadota</taxon>
        <taxon>Betaproteobacteria</taxon>
        <taxon>Burkholderiales</taxon>
        <taxon>Oxalobacteraceae</taxon>
        <taxon>Telluria group</taxon>
        <taxon>Massilia</taxon>
    </lineage>
</organism>
<evidence type="ECO:0000256" key="2">
    <source>
        <dbReference type="ARBA" id="ARBA00022692"/>
    </source>
</evidence>
<evidence type="ECO:0000256" key="3">
    <source>
        <dbReference type="ARBA" id="ARBA00022989"/>
    </source>
</evidence>
<evidence type="ECO:0000313" key="8">
    <source>
        <dbReference type="Proteomes" id="UP001596086"/>
    </source>
</evidence>
<dbReference type="Pfam" id="PF04357">
    <property type="entry name" value="TamB"/>
    <property type="match status" value="1"/>
</dbReference>
<feature type="domain" description="Translocation and assembly module TamB C-terminal" evidence="6">
    <location>
        <begin position="1130"/>
        <end position="1478"/>
    </location>
</feature>
<feature type="transmembrane region" description="Helical" evidence="5">
    <location>
        <begin position="20"/>
        <end position="38"/>
    </location>
</feature>
<evidence type="ECO:0000313" key="7">
    <source>
        <dbReference type="EMBL" id="MFC5549921.1"/>
    </source>
</evidence>
<reference evidence="8" key="1">
    <citation type="journal article" date="2019" name="Int. J. Syst. Evol. Microbiol.">
        <title>The Global Catalogue of Microorganisms (GCM) 10K type strain sequencing project: providing services to taxonomists for standard genome sequencing and annotation.</title>
        <authorList>
            <consortium name="The Broad Institute Genomics Platform"/>
            <consortium name="The Broad Institute Genome Sequencing Center for Infectious Disease"/>
            <person name="Wu L."/>
            <person name="Ma J."/>
        </authorList>
    </citation>
    <scope>NUCLEOTIDE SEQUENCE [LARGE SCALE GENOMIC DNA]</scope>
    <source>
        <strain evidence="8">CGMCC 4.5798</strain>
    </source>
</reference>
<dbReference type="Proteomes" id="UP001596086">
    <property type="component" value="Unassembled WGS sequence"/>
</dbReference>
<accession>A0ABW0S0V8</accession>
<evidence type="ECO:0000259" key="6">
    <source>
        <dbReference type="Pfam" id="PF04357"/>
    </source>
</evidence>
<keyword evidence="3 5" id="KW-1133">Transmembrane helix</keyword>
<protein>
    <submittedName>
        <fullName evidence="7">Translocation/assembly module TamB domain-containing protein</fullName>
    </submittedName>
</protein>
<proteinExistence type="predicted"/>
<evidence type="ECO:0000256" key="1">
    <source>
        <dbReference type="ARBA" id="ARBA00004167"/>
    </source>
</evidence>
<gene>
    <name evidence="7" type="ORF">ACFPO9_15500</name>
</gene>
<name>A0ABW0S0V8_9BURK</name>
<sequence length="1479" mass="154071">MSDETPKTEQKPRRWPRRVAIGVAVTAAVVGGAIWYGGRETTLQMIAQRVANASGGKLTITGVTGSLYGHMHIGHLVFRTETSLMTADEIDIDWKPWQYLSRGVEIGKLYAKSLRMETLKESTEPTTMPTRLAPPFKIAVDDARLARAVFVNKGAETQIDDIRAGLHGDKQRWKLDYARANTPWGRVAASGTIANALPYKLNADASLVQAPGTVAPPPGAAQLKLHAGGDLQKTTIDASGQAARAQGTANLVLSPFAEIPLQAFTLNAKNIDPGFFNPTLPTADLNLAVAARLDPNRNISGSVDLTNDGPQGTIDQQRLPLRAMRGQLGGNLSSMKISDVLLDLGGAGRFTGSGSVERGADEKGIGTARFALHTDRIDLKQIHGSMKKTAIAGDLAVANTQDTQTLNVNLVDAGMRLVAEAALKDNVLNLREARVSAGKGSVRVTGSAKLTDKKPFKANVLASHLDPAAFGDFPKADINAEINASGALAPQWQVAADFALRPSRLFGQPLSGKGKLDADAGAPGGVHVHDVNASLALGQNTVDLRGAFGKPGEKMAWRVDGRQLSSVRPDLYGALVANGVVSGTMEAPRTSFEVDARNLGWVANQRKNDNGSLHASGEAWLSGPKDARAVELKASGNMQKLNPAAFGSPFAGSINGAFDASGRTGANMGGSVNLTLQQSTLANSPLWGVARLTADKRHVSNADVDLHLGANVVAAKGAFGSGRDTLNWRIDAPQLAALGPDYSGVLRGSGTLSGTMDTPSLTASLDGQNLRLKAQSLKSLRATANVGSGRGAADPLALDVQIADFVSGETRIATARLQSTGTRGAHAITASARGDAFDANVAVNGGYNGKSWSGTLSALQNRGRYAFALAAPAPLRIAGAPGSGVAGLAKPEKIDFNNATIRLPAGSITLQSLAKNGARWTSRGSATGVPITYLGQASDAIRQNLRGDMTLGADWALDMRAPAAAGAAPALDGSVHVFREKGDLIAGDVAPVVLGLRQLDLRADVNGGALRAQLAVDGSRIGTARVDATAQMIHGRLDNDSPLRLTATANLGSLAWVSPLIGQPGLEVDGALALNVTGAGTVGAPTLNGTVNGDRMAVRWPDQGLRLRNGQLRAVLAGDQLQLQRFAFEGNSGRALIDGNVRFAGGEATMNLKLVADKLEALSRPDRTVILSGQATVVRDASHFAVEGNFKADRALVEFAPQDRPTLSDDIIVLGRANPKEAPAKKGAAAAPLTIDLTADLGDDFHLRGMGADAYLAGSVHVRKVGDGAPRINGSVRVVSGTYAAYGQRLAIERGVATFSGPYDNPSIDVLAVRKRPEGEQLSETNVEAGVQVRGTALSPTAKLVSTPNVPDSEKLSWLVLGHGMEGTTGNEADVLSAAAGALLGGKGGTGGIQSKLANALGVDEFGVRQGAGQETGLANTVVTVGKRISSRLYLSFEQGAATATSVVRLRYKLTPRITLALQTGTNTALDVLYSWAFD</sequence>
<dbReference type="RefSeq" id="WP_379772014.1">
    <property type="nucleotide sequence ID" value="NZ_JBHSMZ010000010.1"/>
</dbReference>
<keyword evidence="2 5" id="KW-0812">Transmembrane</keyword>
<evidence type="ECO:0000256" key="4">
    <source>
        <dbReference type="ARBA" id="ARBA00023136"/>
    </source>
</evidence>
<dbReference type="PANTHER" id="PTHR36985:SF1">
    <property type="entry name" value="TRANSLOCATION AND ASSEMBLY MODULE SUBUNIT TAMB"/>
    <property type="match status" value="1"/>
</dbReference>
<evidence type="ECO:0000256" key="5">
    <source>
        <dbReference type="SAM" id="Phobius"/>
    </source>
</evidence>
<dbReference type="PANTHER" id="PTHR36985">
    <property type="entry name" value="TRANSLOCATION AND ASSEMBLY MODULE SUBUNIT TAMB"/>
    <property type="match status" value="1"/>
</dbReference>
<keyword evidence="4 5" id="KW-0472">Membrane</keyword>
<comment type="subcellular location">
    <subcellularLocation>
        <location evidence="1">Membrane</location>
        <topology evidence="1">Single-pass membrane protein</topology>
    </subcellularLocation>
</comment>
<dbReference type="EMBL" id="JBHSMZ010000010">
    <property type="protein sequence ID" value="MFC5549921.1"/>
    <property type="molecule type" value="Genomic_DNA"/>
</dbReference>
<keyword evidence="8" id="KW-1185">Reference proteome</keyword>